<dbReference type="GO" id="GO:0000814">
    <property type="term" value="C:ESCRT II complex"/>
    <property type="evidence" value="ECO:0007669"/>
    <property type="project" value="EnsemblFungi"/>
</dbReference>
<dbReference type="GO" id="GO:0043328">
    <property type="term" value="P:protein transport to vacuole involved in ubiquitin-dependent protein catabolic process via the multivesicular body sorting pathway"/>
    <property type="evidence" value="ECO:0007669"/>
    <property type="project" value="TreeGrafter"/>
</dbReference>
<dbReference type="Gene3D" id="1.10.10.10">
    <property type="entry name" value="Winged helix-like DNA-binding domain superfamily/Winged helix DNA-binding domain"/>
    <property type="match status" value="1"/>
</dbReference>
<dbReference type="GO" id="GO:0042803">
    <property type="term" value="F:protein homodimerization activity"/>
    <property type="evidence" value="ECO:0007669"/>
    <property type="project" value="TreeGrafter"/>
</dbReference>
<dbReference type="GO" id="GO:0006623">
    <property type="term" value="P:protein targeting to vacuole"/>
    <property type="evidence" value="ECO:0007669"/>
    <property type="project" value="EnsemblFungi"/>
</dbReference>
<dbReference type="SUPFAM" id="SSF46785">
    <property type="entry name" value="Winged helix' DNA-binding domain"/>
    <property type="match status" value="2"/>
</dbReference>
<protein>
    <recommendedName>
        <fullName evidence="4">ESCRT-II complex subunit VPS25</fullName>
    </recommendedName>
</protein>
<keyword evidence="2" id="KW-0813">Transport</keyword>
<dbReference type="EMBL" id="KV454210">
    <property type="protein sequence ID" value="ODQ59975.1"/>
    <property type="molecule type" value="Genomic_DNA"/>
</dbReference>
<evidence type="ECO:0000256" key="2">
    <source>
        <dbReference type="ARBA" id="ARBA00022448"/>
    </source>
</evidence>
<dbReference type="OrthoDB" id="245150at2759"/>
<dbReference type="FunFam" id="1.10.10.10:FF:000141">
    <property type="entry name" value="vacuolar protein-sorting-associated protein 25"/>
    <property type="match status" value="1"/>
</dbReference>
<dbReference type="InterPro" id="IPR036390">
    <property type="entry name" value="WH_DNA-bd_sf"/>
</dbReference>
<dbReference type="PANTHER" id="PTHR13149:SF0">
    <property type="entry name" value="VACUOLAR PROTEIN-SORTING-ASSOCIATED PROTEIN 25"/>
    <property type="match status" value="1"/>
</dbReference>
<dbReference type="InterPro" id="IPR036388">
    <property type="entry name" value="WH-like_DNA-bd_sf"/>
</dbReference>
<dbReference type="GO" id="GO:0005198">
    <property type="term" value="F:structural molecule activity"/>
    <property type="evidence" value="ECO:0007669"/>
    <property type="project" value="EnsemblFungi"/>
</dbReference>
<keyword evidence="3" id="KW-0653">Protein transport</keyword>
<evidence type="ECO:0000256" key="4">
    <source>
        <dbReference type="ARBA" id="ARBA00030094"/>
    </source>
</evidence>
<dbReference type="InterPro" id="IPR008570">
    <property type="entry name" value="ESCRT-II_cplx_Vps25-sub"/>
</dbReference>
<organism evidence="5 6">
    <name type="scientific">Wickerhamomyces anomalus (strain ATCC 58044 / CBS 1984 / NCYC 433 / NRRL Y-366-8)</name>
    <name type="common">Yeast</name>
    <name type="synonym">Hansenula anomala</name>
    <dbReference type="NCBI Taxonomy" id="683960"/>
    <lineage>
        <taxon>Eukaryota</taxon>
        <taxon>Fungi</taxon>
        <taxon>Dikarya</taxon>
        <taxon>Ascomycota</taxon>
        <taxon>Saccharomycotina</taxon>
        <taxon>Saccharomycetes</taxon>
        <taxon>Phaffomycetales</taxon>
        <taxon>Wickerhamomycetaceae</taxon>
        <taxon>Wickerhamomyces</taxon>
    </lineage>
</organism>
<dbReference type="RefSeq" id="XP_019039182.1">
    <property type="nucleotide sequence ID" value="XM_019181818.1"/>
</dbReference>
<sequence>MPNYTFPQIYNFPPFFTRQPNEQTWHAQRSSWIQLILGYSRANRVWILNNKGQVLSQGNVDEGATITKESLFANDRIQRSLSIETVDEIFSEMVKSEDAFYNDNHSSVFVNFYRPEDWAAMVLEWVESTGQSGGVLTMYEIANGELSASQEFHGIHPVILEKALNVLVKRSRAQLLKDQDNRIAGVKIV</sequence>
<dbReference type="PANTHER" id="PTHR13149">
    <property type="entry name" value="VACUOLAR PROTEIN SORTING-ASSOCIATED PROTEIN VPS25"/>
    <property type="match status" value="1"/>
</dbReference>
<proteinExistence type="inferred from homology"/>
<dbReference type="GeneID" id="30199064"/>
<dbReference type="Gene3D" id="1.10.10.570">
    <property type="entry name" value="Winged helix' DNA-binding domain. Chain C. Domain 1"/>
    <property type="match status" value="1"/>
</dbReference>
<comment type="similarity">
    <text evidence="1">Belongs to the VPS25 family.</text>
</comment>
<dbReference type="Pfam" id="PF05871">
    <property type="entry name" value="ESCRT-II"/>
    <property type="match status" value="1"/>
</dbReference>
<dbReference type="GO" id="GO:1904669">
    <property type="term" value="P:ATP export"/>
    <property type="evidence" value="ECO:0007669"/>
    <property type="project" value="EnsemblFungi"/>
</dbReference>
<evidence type="ECO:0000256" key="3">
    <source>
        <dbReference type="ARBA" id="ARBA00022927"/>
    </source>
</evidence>
<dbReference type="InterPro" id="IPR014041">
    <property type="entry name" value="ESCRT-II_cplx_Vps25-sub_N"/>
</dbReference>
<evidence type="ECO:0000256" key="1">
    <source>
        <dbReference type="ARBA" id="ARBA00009674"/>
    </source>
</evidence>
<reference evidence="5 6" key="1">
    <citation type="journal article" date="2016" name="Proc. Natl. Acad. Sci. U.S.A.">
        <title>Comparative genomics of biotechnologically important yeasts.</title>
        <authorList>
            <person name="Riley R."/>
            <person name="Haridas S."/>
            <person name="Wolfe K.H."/>
            <person name="Lopes M.R."/>
            <person name="Hittinger C.T."/>
            <person name="Goeker M."/>
            <person name="Salamov A.A."/>
            <person name="Wisecaver J.H."/>
            <person name="Long T.M."/>
            <person name="Calvey C.H."/>
            <person name="Aerts A.L."/>
            <person name="Barry K.W."/>
            <person name="Choi C."/>
            <person name="Clum A."/>
            <person name="Coughlan A.Y."/>
            <person name="Deshpande S."/>
            <person name="Douglass A.P."/>
            <person name="Hanson S.J."/>
            <person name="Klenk H.-P."/>
            <person name="LaButti K.M."/>
            <person name="Lapidus A."/>
            <person name="Lindquist E.A."/>
            <person name="Lipzen A.M."/>
            <person name="Meier-Kolthoff J.P."/>
            <person name="Ohm R.A."/>
            <person name="Otillar R.P."/>
            <person name="Pangilinan J.L."/>
            <person name="Peng Y."/>
            <person name="Rokas A."/>
            <person name="Rosa C.A."/>
            <person name="Scheuner C."/>
            <person name="Sibirny A.A."/>
            <person name="Slot J.C."/>
            <person name="Stielow J.B."/>
            <person name="Sun H."/>
            <person name="Kurtzman C.P."/>
            <person name="Blackwell M."/>
            <person name="Grigoriev I.V."/>
            <person name="Jeffries T.W."/>
        </authorList>
    </citation>
    <scope>NUCLEOTIDE SEQUENCE [LARGE SCALE GENOMIC DNA]</scope>
    <source>
        <strain evidence="6">ATCC 58044 / CBS 1984 / NCYC 433 / NRRL Y-366-8</strain>
    </source>
</reference>
<dbReference type="Proteomes" id="UP000094112">
    <property type="component" value="Unassembled WGS sequence"/>
</dbReference>
<evidence type="ECO:0000313" key="6">
    <source>
        <dbReference type="Proteomes" id="UP000094112"/>
    </source>
</evidence>
<evidence type="ECO:0000313" key="5">
    <source>
        <dbReference type="EMBL" id="ODQ59975.1"/>
    </source>
</evidence>
<accession>A0A1E3P3I4</accession>
<dbReference type="STRING" id="683960.A0A1E3P3I4"/>
<dbReference type="GO" id="GO:0016236">
    <property type="term" value="P:macroautophagy"/>
    <property type="evidence" value="ECO:0007669"/>
    <property type="project" value="UniProtKB-ARBA"/>
</dbReference>
<keyword evidence="6" id="KW-1185">Reference proteome</keyword>
<dbReference type="AlphaFoldDB" id="A0A1E3P3I4"/>
<dbReference type="GO" id="GO:0000122">
    <property type="term" value="P:negative regulation of transcription by RNA polymerase II"/>
    <property type="evidence" value="ECO:0007669"/>
    <property type="project" value="EnsemblFungi"/>
</dbReference>
<gene>
    <name evidence="5" type="ORF">WICANDRAFT_31311</name>
</gene>
<name>A0A1E3P3I4_WICAA</name>